<dbReference type="STRING" id="77097.SAMN04490369_103018"/>
<dbReference type="Proteomes" id="UP000199493">
    <property type="component" value="Unassembled WGS sequence"/>
</dbReference>
<keyword evidence="3" id="KW-0695">RNA-directed DNA polymerase</keyword>
<dbReference type="EMBL" id="FODB01000030">
    <property type="protein sequence ID" value="SEN89881.1"/>
    <property type="molecule type" value="Genomic_DNA"/>
</dbReference>
<accession>A0A1H8KB24</accession>
<dbReference type="PANTHER" id="PTHR34047">
    <property type="entry name" value="NUCLEAR INTRON MATURASE 1, MITOCHONDRIAL-RELATED"/>
    <property type="match status" value="1"/>
</dbReference>
<protein>
    <submittedName>
        <fullName evidence="3">Group II intron reverse transcriptase/maturase</fullName>
    </submittedName>
</protein>
<dbReference type="Pfam" id="PF00078">
    <property type="entry name" value="RVT_1"/>
    <property type="match status" value="1"/>
</dbReference>
<dbReference type="PROSITE" id="PS50878">
    <property type="entry name" value="RT_POL"/>
    <property type="match status" value="1"/>
</dbReference>
<dbReference type="CDD" id="cd01651">
    <property type="entry name" value="RT_G2_intron"/>
    <property type="match status" value="1"/>
</dbReference>
<feature type="domain" description="Reverse transcriptase" evidence="2">
    <location>
        <begin position="75"/>
        <end position="318"/>
    </location>
</feature>
<evidence type="ECO:0000259" key="2">
    <source>
        <dbReference type="PROSITE" id="PS50878"/>
    </source>
</evidence>
<dbReference type="InterPro" id="IPR000477">
    <property type="entry name" value="RT_dom"/>
</dbReference>
<dbReference type="InterPro" id="IPR051083">
    <property type="entry name" value="GrpII_Intron_Splice-Mob/Def"/>
</dbReference>
<dbReference type="InterPro" id="IPR030931">
    <property type="entry name" value="Group_II_RT_mat"/>
</dbReference>
<name>A0A1H8KB24_9GAMM</name>
<keyword evidence="3" id="KW-0548">Nucleotidyltransferase</keyword>
<reference evidence="3 4" key="1">
    <citation type="submission" date="2016-10" db="EMBL/GenBank/DDBJ databases">
        <authorList>
            <person name="de Groot N.N."/>
        </authorList>
    </citation>
    <scope>NUCLEOTIDE SEQUENCE [LARGE SCALE GENOMIC DNA]</scope>
    <source>
        <strain evidence="3 4">558</strain>
    </source>
</reference>
<comment type="similarity">
    <text evidence="1">Belongs to the bacterial reverse transcriptase family.</text>
</comment>
<proteinExistence type="inferred from homology"/>
<evidence type="ECO:0000313" key="3">
    <source>
        <dbReference type="EMBL" id="SEN89881.1"/>
    </source>
</evidence>
<dbReference type="NCBIfam" id="TIGR04416">
    <property type="entry name" value="group_II_RT_mat"/>
    <property type="match status" value="1"/>
</dbReference>
<dbReference type="AlphaFoldDB" id="A0A1H8KB24"/>
<dbReference type="RefSeq" id="WP_031218315.1">
    <property type="nucleotide sequence ID" value="NZ_JZEM01000077.1"/>
</dbReference>
<sequence>MTGAQEPEVMSTKQVRIAALAERFPQRAFTSLAHHIDAQWLRTAYLMTRRDGAVGIDGQTADDFARDFEANVQRLLEAAKSGRYRAPPVRRVNIPKGDGRSTRPIGIPTFEDKVLQRAVVALLEPLYEHDFHECSYGFRPGRSAHQAIGTVRNGLMSMGGGWVIDLDIKAFFDTIDHQHLRAFLQQRVKDGVILRLIGKWLKAGVLDAGQWQKGEIGSPQGGVISPLLANVYLHYVLDEWFEQDVKPRLRGRAFSVRFADDAVLAFSNEADARKVLEVLAKRFARFGLTLHPTKTRLVRFRPHRELRAETFDFLGFTYYWGKSLRGRWIIKQKTAKDRFKRGLKRISLWCRANRHLPLRDQHRQLCRKVMGHYAYYGITHNIESLQRFQYRVQTTWIKWLRRRSQRGWFPWEKARQLLLTLPLPRARIVHRASFV</sequence>
<dbReference type="InterPro" id="IPR043502">
    <property type="entry name" value="DNA/RNA_pol_sf"/>
</dbReference>
<dbReference type="GO" id="GO:0003964">
    <property type="term" value="F:RNA-directed DNA polymerase activity"/>
    <property type="evidence" value="ECO:0007669"/>
    <property type="project" value="UniProtKB-KW"/>
</dbReference>
<dbReference type="SUPFAM" id="SSF56672">
    <property type="entry name" value="DNA/RNA polymerases"/>
    <property type="match status" value="1"/>
</dbReference>
<evidence type="ECO:0000313" key="4">
    <source>
        <dbReference type="Proteomes" id="UP000199493"/>
    </source>
</evidence>
<organism evidence="3 4">
    <name type="scientific">Vreelandella aquamarina</name>
    <dbReference type="NCBI Taxonomy" id="77097"/>
    <lineage>
        <taxon>Bacteria</taxon>
        <taxon>Pseudomonadati</taxon>
        <taxon>Pseudomonadota</taxon>
        <taxon>Gammaproteobacteria</taxon>
        <taxon>Oceanospirillales</taxon>
        <taxon>Halomonadaceae</taxon>
        <taxon>Vreelandella</taxon>
    </lineage>
</organism>
<evidence type="ECO:0000256" key="1">
    <source>
        <dbReference type="ARBA" id="ARBA00034120"/>
    </source>
</evidence>
<dbReference type="PANTHER" id="PTHR34047:SF8">
    <property type="entry name" value="PROTEIN YKFC"/>
    <property type="match status" value="1"/>
</dbReference>
<gene>
    <name evidence="3" type="ORF">SAMN04490369_103018</name>
</gene>
<keyword evidence="3" id="KW-0808">Transferase</keyword>